<keyword evidence="1" id="KW-0808">Transferase</keyword>
<proteinExistence type="predicted"/>
<keyword evidence="3 7" id="KW-0418">Kinase</keyword>
<dbReference type="PANTHER" id="PTHR43289">
    <property type="entry name" value="MITOGEN-ACTIVATED PROTEIN KINASE KINASE KINASE 20-RELATED"/>
    <property type="match status" value="1"/>
</dbReference>
<protein>
    <submittedName>
        <fullName evidence="7">Serine/threonine-protein kinase</fullName>
    </submittedName>
</protein>
<dbReference type="RefSeq" id="WP_275229795.1">
    <property type="nucleotide sequence ID" value="NZ_JARESE010000062.1"/>
</dbReference>
<keyword evidence="2" id="KW-0547">Nucleotide-binding</keyword>
<feature type="domain" description="Protein kinase" evidence="6">
    <location>
        <begin position="63"/>
        <end position="324"/>
    </location>
</feature>
<evidence type="ECO:0000259" key="6">
    <source>
        <dbReference type="PROSITE" id="PS50011"/>
    </source>
</evidence>
<dbReference type="PROSITE" id="PS50011">
    <property type="entry name" value="PROTEIN_KINASE_DOM"/>
    <property type="match status" value="1"/>
</dbReference>
<dbReference type="CDD" id="cd14014">
    <property type="entry name" value="STKc_PknB_like"/>
    <property type="match status" value="1"/>
</dbReference>
<keyword evidence="4" id="KW-0067">ATP-binding</keyword>
<dbReference type="Gene3D" id="1.10.510.10">
    <property type="entry name" value="Transferase(Phosphotransferase) domain 1"/>
    <property type="match status" value="1"/>
</dbReference>
<evidence type="ECO:0000256" key="5">
    <source>
        <dbReference type="SAM" id="MobiDB-lite"/>
    </source>
</evidence>
<dbReference type="PANTHER" id="PTHR43289:SF34">
    <property type="entry name" value="SERINE_THREONINE-PROTEIN KINASE YBDM-RELATED"/>
    <property type="match status" value="1"/>
</dbReference>
<dbReference type="SUPFAM" id="SSF56112">
    <property type="entry name" value="Protein kinase-like (PK-like)"/>
    <property type="match status" value="1"/>
</dbReference>
<evidence type="ECO:0000256" key="4">
    <source>
        <dbReference type="ARBA" id="ARBA00022840"/>
    </source>
</evidence>
<dbReference type="Proteomes" id="UP001216253">
    <property type="component" value="Unassembled WGS sequence"/>
</dbReference>
<gene>
    <name evidence="7" type="ORF">PYV00_18595</name>
</gene>
<evidence type="ECO:0000256" key="3">
    <source>
        <dbReference type="ARBA" id="ARBA00022777"/>
    </source>
</evidence>
<dbReference type="Pfam" id="PF00069">
    <property type="entry name" value="Pkinase"/>
    <property type="match status" value="1"/>
</dbReference>
<evidence type="ECO:0000256" key="1">
    <source>
        <dbReference type="ARBA" id="ARBA00022679"/>
    </source>
</evidence>
<sequence length="668" mass="71300">MSRRADGSRPPGEERTVFDPNPLPLPGERQAPGGNRDMPPSGAGPAGGPARHIRVGDVLNHIYEVKRFIARGGMGEVFEGVNVNTEEKVAIKVILRHLAADPLVQAMFRKEARLLTRLSHPGLVQYRVLAIEPEFGAFYIVTEYIDGPNLSERLADLAPSPAQIVGLLRKLAQGLHAAHTLGAVHRDISPDNVMLEGGRLEGAKIIDFGIAKDLNAAAQTIIGDGFAGKLNYVAPEQLGDFNREIGPWTDVYSLGLTIVAVSLGRDVNMGATLVETIDKRRAGLDLTSVPEELRPVLQRMLAPDPADRIRSMEGVLEGIDRIRFADPLPPLHASTPVAVKAGNAVFARGGEIVQSALSALRTPKSRLAVAGITAGLVAVAGIMAWSPWSGKGTGPSAASANLPSAGTAADAGRIAAARRALQTELRSLPCSWLDFVDMTAKGNDISLKLQGVSGRSADALRRLEGVLQRNGLRASSIDFGEVLSIGDDTCGPIDAFSAIRQLGAGRMTVEQHQFEMGILPREAGELAGKPGGTAVITFDLSGFKDEISLIGLEETGKMEQLTTNKEELISNSRAAGEDRRRIELNTSHRGWSGILMLTGQGPFPADLLTNTAATRGADWPQRFLNLARQQNWKAEMVWYRTVDEVPDVPAPVLTRPPAPAALPAANPS</sequence>
<accession>A0ABT5WUX4</accession>
<dbReference type="GO" id="GO:0016301">
    <property type="term" value="F:kinase activity"/>
    <property type="evidence" value="ECO:0007669"/>
    <property type="project" value="UniProtKB-KW"/>
</dbReference>
<feature type="region of interest" description="Disordered" evidence="5">
    <location>
        <begin position="1"/>
        <end position="50"/>
    </location>
</feature>
<evidence type="ECO:0000313" key="7">
    <source>
        <dbReference type="EMBL" id="MDE8653710.1"/>
    </source>
</evidence>
<comment type="caution">
    <text evidence="7">The sequence shown here is derived from an EMBL/GenBank/DDBJ whole genome shotgun (WGS) entry which is preliminary data.</text>
</comment>
<organism evidence="7 8">
    <name type="scientific">Novosphingobium album</name>
    <name type="common">ex Liu et al. 2023</name>
    <dbReference type="NCBI Taxonomy" id="3031130"/>
    <lineage>
        <taxon>Bacteria</taxon>
        <taxon>Pseudomonadati</taxon>
        <taxon>Pseudomonadota</taxon>
        <taxon>Alphaproteobacteria</taxon>
        <taxon>Sphingomonadales</taxon>
        <taxon>Sphingomonadaceae</taxon>
        <taxon>Novosphingobium</taxon>
    </lineage>
</organism>
<dbReference type="EMBL" id="JARESE010000062">
    <property type="protein sequence ID" value="MDE8653710.1"/>
    <property type="molecule type" value="Genomic_DNA"/>
</dbReference>
<dbReference type="InterPro" id="IPR011009">
    <property type="entry name" value="Kinase-like_dom_sf"/>
</dbReference>
<dbReference type="Gene3D" id="3.30.200.20">
    <property type="entry name" value="Phosphorylase Kinase, domain 1"/>
    <property type="match status" value="1"/>
</dbReference>
<evidence type="ECO:0000313" key="8">
    <source>
        <dbReference type="Proteomes" id="UP001216253"/>
    </source>
</evidence>
<reference evidence="7 8" key="1">
    <citation type="submission" date="2023-03" db="EMBL/GenBank/DDBJ databases">
        <title>NovoSphingobium album sp. nov. isolated from polycyclic aromatic hydrocarbons- and heavy-metal polluted soil.</title>
        <authorList>
            <person name="Liu Z."/>
            <person name="Wang K."/>
        </authorList>
    </citation>
    <scope>NUCLEOTIDE SEQUENCE [LARGE SCALE GENOMIC DNA]</scope>
    <source>
        <strain evidence="7 8">H3SJ31-1</strain>
    </source>
</reference>
<feature type="compositionally biased region" description="Basic and acidic residues" evidence="5">
    <location>
        <begin position="1"/>
        <end position="17"/>
    </location>
</feature>
<dbReference type="InterPro" id="IPR000719">
    <property type="entry name" value="Prot_kinase_dom"/>
</dbReference>
<evidence type="ECO:0000256" key="2">
    <source>
        <dbReference type="ARBA" id="ARBA00022741"/>
    </source>
</evidence>
<name>A0ABT5WUX4_9SPHN</name>
<keyword evidence="8" id="KW-1185">Reference proteome</keyword>